<accession>A0A6N9UT65</accession>
<proteinExistence type="predicted"/>
<dbReference type="AlphaFoldDB" id="A0A6N9UT65"/>
<gene>
    <name evidence="1" type="ORF">G3I46_31205</name>
</gene>
<dbReference type="Proteomes" id="UP000469545">
    <property type="component" value="Unassembled WGS sequence"/>
</dbReference>
<organism evidence="1 2">
    <name type="scientific">Streptomyces coelicoflavus</name>
    <dbReference type="NCBI Taxonomy" id="285562"/>
    <lineage>
        <taxon>Bacteria</taxon>
        <taxon>Bacillati</taxon>
        <taxon>Actinomycetota</taxon>
        <taxon>Actinomycetes</taxon>
        <taxon>Kitasatosporales</taxon>
        <taxon>Streptomycetaceae</taxon>
        <taxon>Streptomyces</taxon>
    </lineage>
</organism>
<protein>
    <submittedName>
        <fullName evidence="1">Uncharacterized protein</fullName>
    </submittedName>
</protein>
<evidence type="ECO:0000313" key="1">
    <source>
        <dbReference type="EMBL" id="NEB20917.1"/>
    </source>
</evidence>
<sequence length="79" mass="8260">MTTVDVPEVGPATRTYGVEDVPVAQADSRTLRRVLTQTSVPAPATTDRVVLVSGAGPVLDRAEAFRDGFGAVTGTFRSV</sequence>
<dbReference type="EMBL" id="JAAGMB010000703">
    <property type="protein sequence ID" value="NEB20917.1"/>
    <property type="molecule type" value="Genomic_DNA"/>
</dbReference>
<name>A0A6N9UT65_9ACTN</name>
<comment type="caution">
    <text evidence="1">The sequence shown here is derived from an EMBL/GenBank/DDBJ whole genome shotgun (WGS) entry which is preliminary data.</text>
</comment>
<keyword evidence="2" id="KW-1185">Reference proteome</keyword>
<reference evidence="1 2" key="1">
    <citation type="submission" date="2020-01" db="EMBL/GenBank/DDBJ databases">
        <title>Insect and environment-associated Actinomycetes.</title>
        <authorList>
            <person name="Currrie C."/>
            <person name="Chevrette M."/>
            <person name="Carlson C."/>
            <person name="Stubbendieck R."/>
            <person name="Wendt-Pienkowski E."/>
        </authorList>
    </citation>
    <scope>NUCLEOTIDE SEQUENCE [LARGE SCALE GENOMIC DNA]</scope>
    <source>
        <strain evidence="1 2">SID14172</strain>
    </source>
</reference>
<evidence type="ECO:0000313" key="2">
    <source>
        <dbReference type="Proteomes" id="UP000469545"/>
    </source>
</evidence>